<protein>
    <submittedName>
        <fullName evidence="1">Uncharacterized protein</fullName>
    </submittedName>
</protein>
<gene>
    <name evidence="1" type="ORF">GS397_00775</name>
</gene>
<dbReference type="RefSeq" id="WP_159365374.1">
    <property type="nucleotide sequence ID" value="NZ_CP047218.1"/>
</dbReference>
<evidence type="ECO:0000313" key="1">
    <source>
        <dbReference type="EMBL" id="QHD65746.1"/>
    </source>
</evidence>
<proteinExistence type="predicted"/>
<dbReference type="Proteomes" id="UP000464086">
    <property type="component" value="Chromosome"/>
</dbReference>
<dbReference type="AlphaFoldDB" id="A0A6P1GB98"/>
<accession>A0A6P1GB98</accession>
<evidence type="ECO:0000313" key="2">
    <source>
        <dbReference type="Proteomes" id="UP000464086"/>
    </source>
</evidence>
<name>A0A6P1GB98_SPHYA</name>
<reference evidence="1 2" key="1">
    <citation type="submission" date="2019-12" db="EMBL/GenBank/DDBJ databases">
        <title>Functional and genomic insights into the Sphingobium yanoikuyae YC-JY1, a bacterium efficiently degrading bisphenol A.</title>
        <authorList>
            <person name="Jia Y."/>
            <person name="Li X."/>
            <person name="Wang J."/>
            <person name="Eltoukhy A."/>
            <person name="Lamraoui I."/>
            <person name="Yan Y."/>
        </authorList>
    </citation>
    <scope>NUCLEOTIDE SEQUENCE [LARGE SCALE GENOMIC DNA]</scope>
    <source>
        <strain evidence="1 2">YC-JY1</strain>
    </source>
</reference>
<organism evidence="1 2">
    <name type="scientific">Sphingobium yanoikuyae</name>
    <name type="common">Sphingomonas yanoikuyae</name>
    <dbReference type="NCBI Taxonomy" id="13690"/>
    <lineage>
        <taxon>Bacteria</taxon>
        <taxon>Pseudomonadati</taxon>
        <taxon>Pseudomonadota</taxon>
        <taxon>Alphaproteobacteria</taxon>
        <taxon>Sphingomonadales</taxon>
        <taxon>Sphingomonadaceae</taxon>
        <taxon>Sphingobium</taxon>
    </lineage>
</organism>
<dbReference type="EMBL" id="CP047218">
    <property type="protein sequence ID" value="QHD65746.1"/>
    <property type="molecule type" value="Genomic_DNA"/>
</dbReference>
<sequence>MANSYPHHPGAYPIDTALAAADAIAPAVTYLQKLILGVLRDVAAYGATGDEIAARLGWERFRVRPRTSELRVMRKIVDSGRRRKSQSGISSIVWVLAEHAPKGGNA</sequence>